<gene>
    <name evidence="1" type="ordered locus">ACMV_00510</name>
</gene>
<keyword evidence="2" id="KW-1185">Reference proteome</keyword>
<proteinExistence type="predicted"/>
<organism evidence="1 2">
    <name type="scientific">Acidiphilium multivorum (strain DSM 11245 / JCM 8867 / NBRC 100883 / AIU 301)</name>
    <dbReference type="NCBI Taxonomy" id="926570"/>
    <lineage>
        <taxon>Bacteria</taxon>
        <taxon>Pseudomonadati</taxon>
        <taxon>Pseudomonadota</taxon>
        <taxon>Alphaproteobacteria</taxon>
        <taxon>Acetobacterales</taxon>
        <taxon>Acidocellaceae</taxon>
        <taxon>Acidiphilium</taxon>
    </lineage>
</organism>
<dbReference type="EMBL" id="AP012035">
    <property type="protein sequence ID" value="BAJ79398.1"/>
    <property type="molecule type" value="Genomic_DNA"/>
</dbReference>
<sequence>MFIDVVPNGRSAPAVLLRESFREGRKVHKRTIANLSQMPPELIDGLRALLAGGAVVGGADQALEIRRSLPHGHVAAALGMMRKLELPRLLGRRASRERNLALAVNGGSKPGRRGGVKAGHWIVT</sequence>
<dbReference type="RefSeq" id="WP_013639146.1">
    <property type="nucleotide sequence ID" value="NC_015186.1"/>
</dbReference>
<dbReference type="KEGG" id="amv:ACMV_00510"/>
<reference evidence="1 2" key="1">
    <citation type="submission" date="2010-12" db="EMBL/GenBank/DDBJ databases">
        <title>Whole genome sequence of Acidiphilium multivorum AIU301.</title>
        <authorList>
            <person name="Narita-Yamada S."/>
            <person name="Nakamura S."/>
            <person name="Ito N."/>
            <person name="Takarada H."/>
            <person name="Katano Y."/>
            <person name="Nakazawa H."/>
            <person name="Hosoyama A."/>
            <person name="Yamada R."/>
            <person name="Fujita N."/>
        </authorList>
    </citation>
    <scope>NUCLEOTIDE SEQUENCE [LARGE SCALE GENOMIC DNA]</scope>
    <source>
        <strain evidence="2">DSM 11245 / JCM 8867 / AIU301</strain>
    </source>
</reference>
<evidence type="ECO:0000313" key="2">
    <source>
        <dbReference type="Proteomes" id="UP000007100"/>
    </source>
</evidence>
<name>F0J116_ACIMA</name>
<protein>
    <submittedName>
        <fullName evidence="1">Putative transposase</fullName>
    </submittedName>
</protein>
<dbReference type="Proteomes" id="UP000007100">
    <property type="component" value="Chromosome"/>
</dbReference>
<dbReference type="AlphaFoldDB" id="F0J116"/>
<dbReference type="HOGENOM" id="CLU_2142986_0_0_5"/>
<accession>F0J116</accession>
<evidence type="ECO:0000313" key="1">
    <source>
        <dbReference type="EMBL" id="BAJ79398.1"/>
    </source>
</evidence>